<accession>B2JGQ9</accession>
<sequence length="438" mass="47510">MKFVRAKAAARPGCVENNMFFDELSNDEWAQVSALVSDEPAVRLNRRGRPRAEPRIVANAVLWILTTGEPWSKLPGRYPSGPTCRRRFEEWQANGTLAEVIRLLTQNGRTFAYIPEPTPPAAPKRAPVVEAPKPRDELARGVFWKSPETWQSSVHEPGVTSGWRALAPMADITRQLAGSAAVETGFVDASRADAARAPDAAAVFGVAQRFEANANLRANMQANIQAFAADTAIVPGEVDDERAYADDTSAGNALASSEHTPLWMSLTAPRGLQVADRQGYVIYVAAERVPNDKFRAWAEIMKDGKRVERSGLIGPRFSDADAAHRFALDWARQWIDRECRTHEAGAGAHAGHMASQKVSAGVHTPKVGVGPITRAMPELTPTPALAAANAPSAATGNGHVPQHLNPRLLPLRRYPSDAAKDKAAERFPLVSTLISHAR</sequence>
<dbReference type="InterPro" id="IPR046696">
    <property type="entry name" value="DUF6566"/>
</dbReference>
<organism evidence="3 4">
    <name type="scientific">Paraburkholderia phymatum (strain DSM 17167 / CIP 108236 / LMG 21445 / STM815)</name>
    <name type="common">Burkholderia phymatum</name>
    <dbReference type="NCBI Taxonomy" id="391038"/>
    <lineage>
        <taxon>Bacteria</taxon>
        <taxon>Pseudomonadati</taxon>
        <taxon>Pseudomonadota</taxon>
        <taxon>Betaproteobacteria</taxon>
        <taxon>Burkholderiales</taxon>
        <taxon>Burkholderiaceae</taxon>
        <taxon>Paraburkholderia</taxon>
    </lineage>
</organism>
<dbReference type="Proteomes" id="UP000001192">
    <property type="component" value="Chromosome 1"/>
</dbReference>
<dbReference type="Pfam" id="PF20204">
    <property type="entry name" value="DUF6566"/>
    <property type="match status" value="1"/>
</dbReference>
<dbReference type="KEGG" id="bph:Bphy_1055"/>
<name>B2JGQ9_PARP8</name>
<dbReference type="PANTHER" id="PTHR46637">
    <property type="entry name" value="TIS1421-TRANSPOSASE PROTEIN A"/>
    <property type="match status" value="1"/>
</dbReference>
<dbReference type="EMBL" id="CP001043">
    <property type="protein sequence ID" value="ACC70244.1"/>
    <property type="molecule type" value="Genomic_DNA"/>
</dbReference>
<dbReference type="PANTHER" id="PTHR46637:SF1">
    <property type="entry name" value="BLL5188 PROTEIN"/>
    <property type="match status" value="1"/>
</dbReference>
<feature type="domain" description="DUF6566" evidence="2">
    <location>
        <begin position="278"/>
        <end position="343"/>
    </location>
</feature>
<dbReference type="eggNOG" id="COG3293">
    <property type="taxonomic scope" value="Bacteria"/>
</dbReference>
<gene>
    <name evidence="3" type="ordered locus">Bphy_1055</name>
</gene>
<dbReference type="InterPro" id="IPR052909">
    <property type="entry name" value="Transposase_6_like"/>
</dbReference>
<evidence type="ECO:0000313" key="3">
    <source>
        <dbReference type="EMBL" id="ACC70244.1"/>
    </source>
</evidence>
<evidence type="ECO:0000259" key="2">
    <source>
        <dbReference type="Pfam" id="PF20204"/>
    </source>
</evidence>
<proteinExistence type="predicted"/>
<feature type="domain" description="Insertion element IS402-like" evidence="1">
    <location>
        <begin position="24"/>
        <end position="100"/>
    </location>
</feature>
<dbReference type="AlphaFoldDB" id="B2JGQ9"/>
<dbReference type="Pfam" id="PF13340">
    <property type="entry name" value="DUF4096"/>
    <property type="match status" value="1"/>
</dbReference>
<dbReference type="STRING" id="391038.Bphy_1055"/>
<evidence type="ECO:0000313" key="4">
    <source>
        <dbReference type="Proteomes" id="UP000001192"/>
    </source>
</evidence>
<keyword evidence="4" id="KW-1185">Reference proteome</keyword>
<reference evidence="4" key="1">
    <citation type="journal article" date="2014" name="Stand. Genomic Sci.">
        <title>Complete genome sequence of Burkholderia phymatum STM815(T), a broad host range and efficient nitrogen-fixing symbiont of Mimosa species.</title>
        <authorList>
            <person name="Moulin L."/>
            <person name="Klonowska A."/>
            <person name="Caroline B."/>
            <person name="Booth K."/>
            <person name="Vriezen J.A."/>
            <person name="Melkonian R."/>
            <person name="James E.K."/>
            <person name="Young J.P."/>
            <person name="Bena G."/>
            <person name="Hauser L."/>
            <person name="Land M."/>
            <person name="Kyrpides N."/>
            <person name="Bruce D."/>
            <person name="Chain P."/>
            <person name="Copeland A."/>
            <person name="Pitluck S."/>
            <person name="Woyke T."/>
            <person name="Lizotte-Waniewski M."/>
            <person name="Bristow J."/>
            <person name="Riley M."/>
        </authorList>
    </citation>
    <scope>NUCLEOTIDE SEQUENCE [LARGE SCALE GENOMIC DNA]</scope>
    <source>
        <strain evidence="4">DSM 17167 / CIP 108236 / LMG 21445 / STM815</strain>
    </source>
</reference>
<dbReference type="HOGENOM" id="CLU_050987_0_0_4"/>
<evidence type="ECO:0000259" key="1">
    <source>
        <dbReference type="Pfam" id="PF13340"/>
    </source>
</evidence>
<protein>
    <submittedName>
        <fullName evidence="3">Putative transposase A-like protein</fullName>
    </submittedName>
</protein>
<dbReference type="InterPro" id="IPR025161">
    <property type="entry name" value="IS402-like_dom"/>
</dbReference>